<dbReference type="SUPFAM" id="SSF52058">
    <property type="entry name" value="L domain-like"/>
    <property type="match status" value="1"/>
</dbReference>
<comment type="caution">
    <text evidence="1">The sequence shown here is derived from an EMBL/GenBank/DDBJ whole genome shotgun (WGS) entry which is preliminary data.</text>
</comment>
<sequence>MERHSDQHLYSLEITGDKMEDRLSDACHLRNLRLLRVLYLDPSVMMVKDSLLNQIGMSNHLRFLRIGTEVKSLPSSFSNLWNLETLWIENERSTLFKHKYSGALFSDKLVVEFSFPVLWNFPLTSDSLSTIARLPNLEELFLSSTIMQKEEWNMGEEDTFENLKYLELYEVTLAKWEVGEESFPVLEKLVLWECHKLREIPPNFGDICSLKIIKLVESPQLEDSALAIKQYVEDIMGVEKLQILDLNNIPLSKTGFSPLFRCLETKFTRVVYNVFDEF</sequence>
<evidence type="ECO:0008006" key="3">
    <source>
        <dbReference type="Google" id="ProtNLM"/>
    </source>
</evidence>
<dbReference type="PANTHER" id="PTHR15140">
    <property type="entry name" value="TUBULIN-SPECIFIC CHAPERONE E"/>
    <property type="match status" value="1"/>
</dbReference>
<dbReference type="Proteomes" id="UP000222542">
    <property type="component" value="Unassembled WGS sequence"/>
</dbReference>
<dbReference type="Gene3D" id="3.80.10.10">
    <property type="entry name" value="Ribonuclease Inhibitor"/>
    <property type="match status" value="1"/>
</dbReference>
<evidence type="ECO:0000313" key="2">
    <source>
        <dbReference type="Proteomes" id="UP000222542"/>
    </source>
</evidence>
<organism evidence="1 2">
    <name type="scientific">Capsicum annuum</name>
    <name type="common">Capsicum pepper</name>
    <dbReference type="NCBI Taxonomy" id="4072"/>
    <lineage>
        <taxon>Eukaryota</taxon>
        <taxon>Viridiplantae</taxon>
        <taxon>Streptophyta</taxon>
        <taxon>Embryophyta</taxon>
        <taxon>Tracheophyta</taxon>
        <taxon>Spermatophyta</taxon>
        <taxon>Magnoliopsida</taxon>
        <taxon>eudicotyledons</taxon>
        <taxon>Gunneridae</taxon>
        <taxon>Pentapetalae</taxon>
        <taxon>asterids</taxon>
        <taxon>lamiids</taxon>
        <taxon>Solanales</taxon>
        <taxon>Solanaceae</taxon>
        <taxon>Solanoideae</taxon>
        <taxon>Capsiceae</taxon>
        <taxon>Capsicum</taxon>
    </lineage>
</organism>
<dbReference type="PANTHER" id="PTHR15140:SF52">
    <property type="entry name" value="LATE BLIGHT RESISTANCE PROTEIN HOMOLOG R1A-4"/>
    <property type="match status" value="1"/>
</dbReference>
<dbReference type="AlphaFoldDB" id="A0A2G2XW46"/>
<reference evidence="1 2" key="1">
    <citation type="journal article" date="2014" name="Nat. Genet.">
        <title>Genome sequence of the hot pepper provides insights into the evolution of pungency in Capsicum species.</title>
        <authorList>
            <person name="Kim S."/>
            <person name="Park M."/>
            <person name="Yeom S.I."/>
            <person name="Kim Y.M."/>
            <person name="Lee J.M."/>
            <person name="Lee H.A."/>
            <person name="Seo E."/>
            <person name="Choi J."/>
            <person name="Cheong K."/>
            <person name="Kim K.T."/>
            <person name="Jung K."/>
            <person name="Lee G.W."/>
            <person name="Oh S.K."/>
            <person name="Bae C."/>
            <person name="Kim S.B."/>
            <person name="Lee H.Y."/>
            <person name="Kim S.Y."/>
            <person name="Kim M.S."/>
            <person name="Kang B.C."/>
            <person name="Jo Y.D."/>
            <person name="Yang H.B."/>
            <person name="Jeong H.J."/>
            <person name="Kang W.H."/>
            <person name="Kwon J.K."/>
            <person name="Shin C."/>
            <person name="Lim J.Y."/>
            <person name="Park J.H."/>
            <person name="Huh J.H."/>
            <person name="Kim J.S."/>
            <person name="Kim B.D."/>
            <person name="Cohen O."/>
            <person name="Paran I."/>
            <person name="Suh M.C."/>
            <person name="Lee S.B."/>
            <person name="Kim Y.K."/>
            <person name="Shin Y."/>
            <person name="Noh S.J."/>
            <person name="Park J."/>
            <person name="Seo Y.S."/>
            <person name="Kwon S.Y."/>
            <person name="Kim H.A."/>
            <person name="Park J.M."/>
            <person name="Kim H.J."/>
            <person name="Choi S.B."/>
            <person name="Bosland P.W."/>
            <person name="Reeves G."/>
            <person name="Jo S.H."/>
            <person name="Lee B.W."/>
            <person name="Cho H.T."/>
            <person name="Choi H.S."/>
            <person name="Lee M.S."/>
            <person name="Yu Y."/>
            <person name="Do Choi Y."/>
            <person name="Park B.S."/>
            <person name="van Deynze A."/>
            <person name="Ashrafi H."/>
            <person name="Hill T."/>
            <person name="Kim W.T."/>
            <person name="Pai H.S."/>
            <person name="Ahn H.K."/>
            <person name="Yeam I."/>
            <person name="Giovannoni J.J."/>
            <person name="Rose J.K."/>
            <person name="Sorensen I."/>
            <person name="Lee S.J."/>
            <person name="Kim R.W."/>
            <person name="Choi I.Y."/>
            <person name="Choi B.S."/>
            <person name="Lim J.S."/>
            <person name="Lee Y.H."/>
            <person name="Choi D."/>
        </authorList>
    </citation>
    <scope>NUCLEOTIDE SEQUENCE [LARGE SCALE GENOMIC DNA]</scope>
    <source>
        <strain evidence="2">cv. CM334</strain>
    </source>
</reference>
<accession>A0A2G2XW46</accession>
<dbReference type="InterPro" id="IPR032675">
    <property type="entry name" value="LRR_dom_sf"/>
</dbReference>
<protein>
    <recommendedName>
        <fullName evidence="3">Late blight resistance protein homolog R1A-3</fullName>
    </recommendedName>
</protein>
<evidence type="ECO:0000313" key="1">
    <source>
        <dbReference type="EMBL" id="PHT61715.1"/>
    </source>
</evidence>
<dbReference type="Gramene" id="PHT61715">
    <property type="protein sequence ID" value="PHT61715"/>
    <property type="gene ID" value="T459_34437"/>
</dbReference>
<proteinExistence type="predicted"/>
<dbReference type="EMBL" id="AYRZ02000123">
    <property type="protein sequence ID" value="PHT61715.1"/>
    <property type="molecule type" value="Genomic_DNA"/>
</dbReference>
<gene>
    <name evidence="1" type="ORF">T459_34437</name>
</gene>
<reference evidence="1 2" key="2">
    <citation type="journal article" date="2017" name="Genome Biol.">
        <title>New reference genome sequences of hot pepper reveal the massive evolution of plant disease-resistance genes by retroduplication.</title>
        <authorList>
            <person name="Kim S."/>
            <person name="Park J."/>
            <person name="Yeom S.I."/>
            <person name="Kim Y.M."/>
            <person name="Seo E."/>
            <person name="Kim K.T."/>
            <person name="Kim M.S."/>
            <person name="Lee J.M."/>
            <person name="Cheong K."/>
            <person name="Shin H.S."/>
            <person name="Kim S.B."/>
            <person name="Han K."/>
            <person name="Lee J."/>
            <person name="Park M."/>
            <person name="Lee H.A."/>
            <person name="Lee H.Y."/>
            <person name="Lee Y."/>
            <person name="Oh S."/>
            <person name="Lee J.H."/>
            <person name="Choi E."/>
            <person name="Choi E."/>
            <person name="Lee S.E."/>
            <person name="Jeon J."/>
            <person name="Kim H."/>
            <person name="Choi G."/>
            <person name="Song H."/>
            <person name="Lee J."/>
            <person name="Lee S.C."/>
            <person name="Kwon J.K."/>
            <person name="Lee H.Y."/>
            <person name="Koo N."/>
            <person name="Hong Y."/>
            <person name="Kim R.W."/>
            <person name="Kang W.H."/>
            <person name="Huh J.H."/>
            <person name="Kang B.C."/>
            <person name="Yang T.J."/>
            <person name="Lee Y.H."/>
            <person name="Bennetzen J.L."/>
            <person name="Choi D."/>
        </authorList>
    </citation>
    <scope>NUCLEOTIDE SEQUENCE [LARGE SCALE GENOMIC DNA]</scope>
    <source>
        <strain evidence="2">cv. CM334</strain>
    </source>
</reference>
<keyword evidence="2" id="KW-1185">Reference proteome</keyword>
<name>A0A2G2XW46_CAPAN</name>